<dbReference type="RefSeq" id="WP_093212650.1">
    <property type="nucleotide sequence ID" value="NZ_FNFL01000002.1"/>
</dbReference>
<feature type="transmembrane region" description="Helical" evidence="1">
    <location>
        <begin position="54"/>
        <end position="74"/>
    </location>
</feature>
<gene>
    <name evidence="2" type="ORF">SAMN05216243_1500</name>
</gene>
<protein>
    <submittedName>
        <fullName evidence="2">Uncharacterized protein</fullName>
    </submittedName>
</protein>
<reference evidence="2 3" key="1">
    <citation type="submission" date="2016-10" db="EMBL/GenBank/DDBJ databases">
        <authorList>
            <person name="de Groot N.N."/>
        </authorList>
    </citation>
    <scope>NUCLEOTIDE SEQUENCE [LARGE SCALE GENOMIC DNA]</scope>
    <source>
        <strain evidence="2 3">CGMCC 1.6502</strain>
    </source>
</reference>
<evidence type="ECO:0000313" key="3">
    <source>
        <dbReference type="Proteomes" id="UP000198694"/>
    </source>
</evidence>
<keyword evidence="1" id="KW-1133">Transmembrane helix</keyword>
<keyword evidence="1" id="KW-0812">Transmembrane</keyword>
<keyword evidence="3" id="KW-1185">Reference proteome</keyword>
<dbReference type="EMBL" id="FNFL01000002">
    <property type="protein sequence ID" value="SDJ99740.1"/>
    <property type="molecule type" value="Genomic_DNA"/>
</dbReference>
<sequence>MSLLIAEQDKKAELIFRGDYRLAKRLLKFWVSWVGGVIAAMFAMSLWKNEHMDWGHIVTMSVAGLIGGLIGLGIRRAKNHLGTKE</sequence>
<feature type="transmembrane region" description="Helical" evidence="1">
    <location>
        <begin position="26"/>
        <end position="48"/>
    </location>
</feature>
<name>A0A1G8YCG4_9BACI</name>
<dbReference type="AlphaFoldDB" id="A0A1G8YCG4"/>
<accession>A0A1G8YCG4</accession>
<proteinExistence type="predicted"/>
<organism evidence="2 3">
    <name type="scientific">Sediminibacillus albus</name>
    <dbReference type="NCBI Taxonomy" id="407036"/>
    <lineage>
        <taxon>Bacteria</taxon>
        <taxon>Bacillati</taxon>
        <taxon>Bacillota</taxon>
        <taxon>Bacilli</taxon>
        <taxon>Bacillales</taxon>
        <taxon>Bacillaceae</taxon>
        <taxon>Sediminibacillus</taxon>
    </lineage>
</organism>
<dbReference type="Proteomes" id="UP000198694">
    <property type="component" value="Unassembled WGS sequence"/>
</dbReference>
<keyword evidence="1" id="KW-0472">Membrane</keyword>
<dbReference type="OrthoDB" id="2973375at2"/>
<evidence type="ECO:0000256" key="1">
    <source>
        <dbReference type="SAM" id="Phobius"/>
    </source>
</evidence>
<evidence type="ECO:0000313" key="2">
    <source>
        <dbReference type="EMBL" id="SDJ99740.1"/>
    </source>
</evidence>